<dbReference type="SUPFAM" id="SSF50044">
    <property type="entry name" value="SH3-domain"/>
    <property type="match status" value="1"/>
</dbReference>
<keyword evidence="5" id="KW-0653">Protein transport</keyword>
<keyword evidence="3" id="KW-0813">Transport</keyword>
<protein>
    <recommendedName>
        <fullName evidence="11">Peroxisomal membrane protein PEX13</fullName>
    </recommendedName>
    <alternativeName>
        <fullName evidence="10">Peroxin-13</fullName>
    </alternativeName>
</protein>
<dbReference type="OrthoDB" id="10037838at2759"/>
<proteinExistence type="inferred from homology"/>
<dbReference type="PROSITE" id="PS50002">
    <property type="entry name" value="SH3"/>
    <property type="match status" value="1"/>
</dbReference>
<evidence type="ECO:0000256" key="3">
    <source>
        <dbReference type="ARBA" id="ARBA00022448"/>
    </source>
</evidence>
<evidence type="ECO:0000256" key="8">
    <source>
        <dbReference type="ARBA" id="ARBA00023136"/>
    </source>
</evidence>
<evidence type="ECO:0000256" key="11">
    <source>
        <dbReference type="ARBA" id="ARBA00034535"/>
    </source>
</evidence>
<sequence>MSSPLKPWEKESDFQLFSNAFHSTGRSSQQMGNASKSANNNPPPLPPRPQQQRNSVYNRLGRTFTPFGIGYSSPYYSPIHGGYAGYSSFGYNRYPAYGSAYPPAENDFFRLAEEGSRQAFHSIESIVQAFASVSMMLESTYFALQSSFRAVLGVAEQMASLKAHLVHVVSSLAILKTLKWFVQKVLYVLGIVRTNPQSRERIWKIAEATTSSNSDLNADAIFNSLTDERLAGSGFSSWPIIIFFSVVFGMPWLFWRFISSITGTESSANSKWKSGEDDHYIAQALYDFTGEDSKELSFVTGQQIIIAPKHLQPQLRGWLLASIDNKTGLIPSNYIKILEFRKAPFQNTPDASFD</sequence>
<comment type="similarity">
    <text evidence="1">Belongs to the peroxin-13 family.</text>
</comment>
<dbReference type="GO" id="GO:1990429">
    <property type="term" value="C:peroxisomal importomer complex"/>
    <property type="evidence" value="ECO:0007669"/>
    <property type="project" value="TreeGrafter"/>
</dbReference>
<feature type="domain" description="SH3" evidence="16">
    <location>
        <begin position="277"/>
        <end position="340"/>
    </location>
</feature>
<dbReference type="InterPro" id="IPR001452">
    <property type="entry name" value="SH3_domain"/>
</dbReference>
<keyword evidence="8 15" id="KW-0472">Membrane</keyword>
<evidence type="ECO:0000256" key="13">
    <source>
        <dbReference type="PROSITE-ProRule" id="PRU00192"/>
    </source>
</evidence>
<organism evidence="17 18">
    <name type="scientific">Dinothrombium tinctorium</name>
    <dbReference type="NCBI Taxonomy" id="1965070"/>
    <lineage>
        <taxon>Eukaryota</taxon>
        <taxon>Metazoa</taxon>
        <taxon>Ecdysozoa</taxon>
        <taxon>Arthropoda</taxon>
        <taxon>Chelicerata</taxon>
        <taxon>Arachnida</taxon>
        <taxon>Acari</taxon>
        <taxon>Acariformes</taxon>
        <taxon>Trombidiformes</taxon>
        <taxon>Prostigmata</taxon>
        <taxon>Anystina</taxon>
        <taxon>Parasitengona</taxon>
        <taxon>Trombidioidea</taxon>
        <taxon>Trombidiidae</taxon>
        <taxon>Dinothrombium</taxon>
    </lineage>
</organism>
<keyword evidence="9" id="KW-0576">Peroxisome</keyword>
<evidence type="ECO:0000256" key="10">
    <source>
        <dbReference type="ARBA" id="ARBA00029693"/>
    </source>
</evidence>
<evidence type="ECO:0000313" key="17">
    <source>
        <dbReference type="EMBL" id="RWS01175.1"/>
    </source>
</evidence>
<accession>A0A443QDS7</accession>
<feature type="compositionally biased region" description="Polar residues" evidence="14">
    <location>
        <begin position="19"/>
        <end position="38"/>
    </location>
</feature>
<dbReference type="PANTHER" id="PTHR19332">
    <property type="entry name" value="PEROXISOMAL MEMBRANE PROTEIN PEX13"/>
    <property type="match status" value="1"/>
</dbReference>
<dbReference type="STRING" id="1965070.A0A443QDS7"/>
<evidence type="ECO:0000256" key="4">
    <source>
        <dbReference type="ARBA" id="ARBA00022692"/>
    </source>
</evidence>
<feature type="region of interest" description="Disordered" evidence="14">
    <location>
        <begin position="19"/>
        <end position="53"/>
    </location>
</feature>
<evidence type="ECO:0000259" key="16">
    <source>
        <dbReference type="PROSITE" id="PS50002"/>
    </source>
</evidence>
<dbReference type="PRINTS" id="PR00452">
    <property type="entry name" value="SH3DOMAIN"/>
</dbReference>
<dbReference type="InterPro" id="IPR036028">
    <property type="entry name" value="SH3-like_dom_sf"/>
</dbReference>
<evidence type="ECO:0000256" key="12">
    <source>
        <dbReference type="ARBA" id="ARBA00046271"/>
    </source>
</evidence>
<dbReference type="Gene3D" id="2.30.30.40">
    <property type="entry name" value="SH3 Domains"/>
    <property type="match status" value="1"/>
</dbReference>
<evidence type="ECO:0000256" key="1">
    <source>
        <dbReference type="ARBA" id="ARBA00006033"/>
    </source>
</evidence>
<keyword evidence="2 13" id="KW-0728">SH3 domain</keyword>
<dbReference type="InterPro" id="IPR007223">
    <property type="entry name" value="Peroxin-13_N"/>
</dbReference>
<keyword evidence="18" id="KW-1185">Reference proteome</keyword>
<dbReference type="GO" id="GO:0005778">
    <property type="term" value="C:peroxisomal membrane"/>
    <property type="evidence" value="ECO:0007669"/>
    <property type="project" value="UniProtKB-SubCell"/>
</dbReference>
<dbReference type="InterPro" id="IPR035463">
    <property type="entry name" value="Pex13"/>
</dbReference>
<keyword evidence="4 15" id="KW-0812">Transmembrane</keyword>
<comment type="subcellular location">
    <subcellularLocation>
        <location evidence="12">Peroxisome membrane</location>
    </subcellularLocation>
</comment>
<gene>
    <name evidence="17" type="ORF">B4U79_09100</name>
</gene>
<keyword evidence="6 15" id="KW-1133">Transmembrane helix</keyword>
<dbReference type="CDD" id="cd11864">
    <property type="entry name" value="SH3_PEX13_eumet"/>
    <property type="match status" value="1"/>
</dbReference>
<evidence type="ECO:0000256" key="15">
    <source>
        <dbReference type="SAM" id="Phobius"/>
    </source>
</evidence>
<feature type="transmembrane region" description="Helical" evidence="15">
    <location>
        <begin position="235"/>
        <end position="255"/>
    </location>
</feature>
<evidence type="ECO:0000256" key="6">
    <source>
        <dbReference type="ARBA" id="ARBA00022989"/>
    </source>
</evidence>
<dbReference type="Pfam" id="PF04088">
    <property type="entry name" value="Peroxin-13_N"/>
    <property type="match status" value="1"/>
</dbReference>
<evidence type="ECO:0000313" key="18">
    <source>
        <dbReference type="Proteomes" id="UP000285301"/>
    </source>
</evidence>
<reference evidence="17 18" key="1">
    <citation type="journal article" date="2018" name="Gigascience">
        <title>Genomes of trombidid mites reveal novel predicted allergens and laterally-transferred genes associated with secondary metabolism.</title>
        <authorList>
            <person name="Dong X."/>
            <person name="Chaisiri K."/>
            <person name="Xia D."/>
            <person name="Armstrong S.D."/>
            <person name="Fang Y."/>
            <person name="Donnelly M.J."/>
            <person name="Kadowaki T."/>
            <person name="McGarry J.W."/>
            <person name="Darby A.C."/>
            <person name="Makepeace B.L."/>
        </authorList>
    </citation>
    <scope>NUCLEOTIDE SEQUENCE [LARGE SCALE GENOMIC DNA]</scope>
    <source>
        <strain evidence="17">UoL-WK</strain>
    </source>
</reference>
<dbReference type="EMBL" id="NCKU01009709">
    <property type="protein sequence ID" value="RWS01175.1"/>
    <property type="molecule type" value="Genomic_DNA"/>
</dbReference>
<dbReference type="SMART" id="SM00326">
    <property type="entry name" value="SH3"/>
    <property type="match status" value="1"/>
</dbReference>
<evidence type="ECO:0000256" key="2">
    <source>
        <dbReference type="ARBA" id="ARBA00022443"/>
    </source>
</evidence>
<dbReference type="PANTHER" id="PTHR19332:SF1">
    <property type="entry name" value="PEROXISOMAL MEMBRANE PROTEIN PEX13"/>
    <property type="match status" value="1"/>
</dbReference>
<evidence type="ECO:0000256" key="5">
    <source>
        <dbReference type="ARBA" id="ARBA00022927"/>
    </source>
</evidence>
<keyword evidence="7" id="KW-0811">Translocation</keyword>
<dbReference type="Proteomes" id="UP000285301">
    <property type="component" value="Unassembled WGS sequence"/>
</dbReference>
<comment type="caution">
    <text evidence="17">The sequence shown here is derived from an EMBL/GenBank/DDBJ whole genome shotgun (WGS) entry which is preliminary data.</text>
</comment>
<dbReference type="GO" id="GO:0016560">
    <property type="term" value="P:protein import into peroxisome matrix, docking"/>
    <property type="evidence" value="ECO:0007669"/>
    <property type="project" value="InterPro"/>
</dbReference>
<evidence type="ECO:0000256" key="9">
    <source>
        <dbReference type="ARBA" id="ARBA00023140"/>
    </source>
</evidence>
<evidence type="ECO:0000256" key="14">
    <source>
        <dbReference type="SAM" id="MobiDB-lite"/>
    </source>
</evidence>
<dbReference type="Pfam" id="PF00018">
    <property type="entry name" value="SH3_1"/>
    <property type="match status" value="1"/>
</dbReference>
<dbReference type="AlphaFoldDB" id="A0A443QDS7"/>
<evidence type="ECO:0000256" key="7">
    <source>
        <dbReference type="ARBA" id="ARBA00023010"/>
    </source>
</evidence>
<name>A0A443QDS7_9ACAR</name>